<dbReference type="GO" id="GO:0055085">
    <property type="term" value="P:transmembrane transport"/>
    <property type="evidence" value="ECO:0007669"/>
    <property type="project" value="InterPro"/>
</dbReference>
<protein>
    <recommendedName>
        <fullName evidence="8">ABC transmembrane type-1 domain-containing protein</fullName>
    </recommendedName>
</protein>
<dbReference type="CDD" id="cd06261">
    <property type="entry name" value="TM_PBP2"/>
    <property type="match status" value="1"/>
</dbReference>
<feature type="transmembrane region" description="Helical" evidence="7">
    <location>
        <begin position="189"/>
        <end position="210"/>
    </location>
</feature>
<evidence type="ECO:0000256" key="1">
    <source>
        <dbReference type="ARBA" id="ARBA00004651"/>
    </source>
</evidence>
<dbReference type="PROSITE" id="PS50928">
    <property type="entry name" value="ABC_TM1"/>
    <property type="match status" value="1"/>
</dbReference>
<evidence type="ECO:0000256" key="2">
    <source>
        <dbReference type="ARBA" id="ARBA00022448"/>
    </source>
</evidence>
<dbReference type="PANTHER" id="PTHR43744">
    <property type="entry name" value="ABC TRANSPORTER PERMEASE PROTEIN MG189-RELATED-RELATED"/>
    <property type="match status" value="1"/>
</dbReference>
<feature type="transmembrane region" description="Helical" evidence="7">
    <location>
        <begin position="5"/>
        <end position="25"/>
    </location>
</feature>
<feature type="transmembrane region" description="Helical" evidence="7">
    <location>
        <begin position="243"/>
        <end position="264"/>
    </location>
</feature>
<dbReference type="RefSeq" id="WP_002588498.1">
    <property type="nucleotide sequence ID" value="NZ_KB850981.1"/>
</dbReference>
<dbReference type="EMBL" id="AGYR01000042">
    <property type="protein sequence ID" value="ENZ11557.1"/>
    <property type="molecule type" value="Genomic_DNA"/>
</dbReference>
<sequence>MKKWLIGSILVCIAAFIWLPLWMLLSGTIMGSAELYENLVPVLEGGEGTAVWPVIAQYPTLQAYVELLLDTPQFFTVFWNSCRQVLPIILGHVLLGAPAAWAFARFHFRGKKILYTLYIVLMLMPFQVTMVSSYLVLNKLRLIDTVWAVILPGAASTFPIFIMTRFFMTIPEAIMEAAAVDGASPFQTFVWFGIPLGAAGILSAVVLGFLEYWNAMEAPQAFLKNQALWPLSLYMANITVDNAGVSLIASLITLMPPLLIFLFGQRYLEQGIISSGMKD</sequence>
<evidence type="ECO:0000256" key="4">
    <source>
        <dbReference type="ARBA" id="ARBA00022692"/>
    </source>
</evidence>
<keyword evidence="3" id="KW-1003">Cell membrane</keyword>
<evidence type="ECO:0000256" key="5">
    <source>
        <dbReference type="ARBA" id="ARBA00022989"/>
    </source>
</evidence>
<keyword evidence="4 7" id="KW-0812">Transmembrane</keyword>
<feature type="transmembrane region" description="Helical" evidence="7">
    <location>
        <begin position="149"/>
        <end position="168"/>
    </location>
</feature>
<evidence type="ECO:0000313" key="9">
    <source>
        <dbReference type="EMBL" id="ENZ11557.1"/>
    </source>
</evidence>
<reference evidence="9 10" key="1">
    <citation type="submission" date="2013-01" db="EMBL/GenBank/DDBJ databases">
        <title>The Genome Sequence of Clostridium clostridioforme 90A8.</title>
        <authorList>
            <consortium name="The Broad Institute Genome Sequencing Platform"/>
            <person name="Earl A."/>
            <person name="Ward D."/>
            <person name="Feldgarden M."/>
            <person name="Gevers D."/>
            <person name="Courvalin P."/>
            <person name="Lambert T."/>
            <person name="Walker B."/>
            <person name="Young S.K."/>
            <person name="Zeng Q."/>
            <person name="Gargeya S."/>
            <person name="Fitzgerald M."/>
            <person name="Haas B."/>
            <person name="Abouelleil A."/>
            <person name="Alvarado L."/>
            <person name="Arachchi H.M."/>
            <person name="Berlin A.M."/>
            <person name="Chapman S.B."/>
            <person name="Dewar J."/>
            <person name="Goldberg J."/>
            <person name="Griggs A."/>
            <person name="Gujja S."/>
            <person name="Hansen M."/>
            <person name="Howarth C."/>
            <person name="Imamovic A."/>
            <person name="Larimer J."/>
            <person name="McCowan C."/>
            <person name="Murphy C."/>
            <person name="Neiman D."/>
            <person name="Pearson M."/>
            <person name="Priest M."/>
            <person name="Roberts A."/>
            <person name="Saif S."/>
            <person name="Shea T."/>
            <person name="Sisk P."/>
            <person name="Sykes S."/>
            <person name="Wortman J."/>
            <person name="Nusbaum C."/>
            <person name="Birren B."/>
        </authorList>
    </citation>
    <scope>NUCLEOTIDE SEQUENCE [LARGE SCALE GENOMIC DNA]</scope>
    <source>
        <strain evidence="9 10">90A8</strain>
    </source>
</reference>
<name>A0A0E2H735_9FIRM</name>
<dbReference type="InterPro" id="IPR035906">
    <property type="entry name" value="MetI-like_sf"/>
</dbReference>
<comment type="similarity">
    <text evidence="7">Belongs to the binding-protein-dependent transport system permease family.</text>
</comment>
<evidence type="ECO:0000313" key="10">
    <source>
        <dbReference type="Proteomes" id="UP000013085"/>
    </source>
</evidence>
<dbReference type="Pfam" id="PF00528">
    <property type="entry name" value="BPD_transp_1"/>
    <property type="match status" value="1"/>
</dbReference>
<dbReference type="PATRIC" id="fig|999408.3.peg.4176"/>
<keyword evidence="2 7" id="KW-0813">Transport</keyword>
<evidence type="ECO:0000256" key="3">
    <source>
        <dbReference type="ARBA" id="ARBA00022475"/>
    </source>
</evidence>
<comment type="subcellular location">
    <subcellularLocation>
        <location evidence="1 7">Cell membrane</location>
        <topology evidence="1 7">Multi-pass membrane protein</topology>
    </subcellularLocation>
</comment>
<proteinExistence type="inferred from homology"/>
<dbReference type="Proteomes" id="UP000013085">
    <property type="component" value="Unassembled WGS sequence"/>
</dbReference>
<keyword evidence="6 7" id="KW-0472">Membrane</keyword>
<dbReference type="HOGENOM" id="CLU_016047_1_1_9"/>
<dbReference type="AlphaFoldDB" id="A0A0E2H735"/>
<feature type="transmembrane region" description="Helical" evidence="7">
    <location>
        <begin position="115"/>
        <end position="137"/>
    </location>
</feature>
<dbReference type="SUPFAM" id="SSF161098">
    <property type="entry name" value="MetI-like"/>
    <property type="match status" value="1"/>
</dbReference>
<accession>A0A0E2H735</accession>
<dbReference type="PANTHER" id="PTHR43744:SF8">
    <property type="entry name" value="SN-GLYCEROL-3-PHOSPHATE TRANSPORT SYSTEM PERMEASE PROTEIN UGPE"/>
    <property type="match status" value="1"/>
</dbReference>
<feature type="transmembrane region" description="Helical" evidence="7">
    <location>
        <begin position="85"/>
        <end position="103"/>
    </location>
</feature>
<evidence type="ECO:0000256" key="7">
    <source>
        <dbReference type="RuleBase" id="RU363032"/>
    </source>
</evidence>
<dbReference type="Gene3D" id="1.10.3720.10">
    <property type="entry name" value="MetI-like"/>
    <property type="match status" value="1"/>
</dbReference>
<comment type="caution">
    <text evidence="9">The sequence shown here is derived from an EMBL/GenBank/DDBJ whole genome shotgun (WGS) entry which is preliminary data.</text>
</comment>
<organism evidence="9 10">
    <name type="scientific">[Clostridium] clostridioforme 90A8</name>
    <dbReference type="NCBI Taxonomy" id="999408"/>
    <lineage>
        <taxon>Bacteria</taxon>
        <taxon>Bacillati</taxon>
        <taxon>Bacillota</taxon>
        <taxon>Clostridia</taxon>
        <taxon>Lachnospirales</taxon>
        <taxon>Lachnospiraceae</taxon>
        <taxon>Enterocloster</taxon>
    </lineage>
</organism>
<feature type="domain" description="ABC transmembrane type-1" evidence="8">
    <location>
        <begin position="78"/>
        <end position="264"/>
    </location>
</feature>
<evidence type="ECO:0000256" key="6">
    <source>
        <dbReference type="ARBA" id="ARBA00023136"/>
    </source>
</evidence>
<dbReference type="GO" id="GO:0005886">
    <property type="term" value="C:plasma membrane"/>
    <property type="evidence" value="ECO:0007669"/>
    <property type="project" value="UniProtKB-SubCell"/>
</dbReference>
<evidence type="ECO:0000259" key="8">
    <source>
        <dbReference type="PROSITE" id="PS50928"/>
    </source>
</evidence>
<dbReference type="InterPro" id="IPR000515">
    <property type="entry name" value="MetI-like"/>
</dbReference>
<keyword evidence="5 7" id="KW-1133">Transmembrane helix</keyword>
<gene>
    <name evidence="9" type="ORF">HMPREF1090_03912</name>
</gene>